<dbReference type="OrthoDB" id="4426339at2"/>
<name>A0A2T0QDN4_9ACTN</name>
<keyword evidence="3" id="KW-1185">Reference proteome</keyword>
<gene>
    <name evidence="2" type="ORF">CLV72_101623</name>
</gene>
<protein>
    <submittedName>
        <fullName evidence="2">Molybdopterin/thiamine biosynthesis adenylyltransferase</fullName>
    </submittedName>
</protein>
<keyword evidence="2" id="KW-0548">Nucleotidyltransferase</keyword>
<dbReference type="Gene3D" id="3.40.50.720">
    <property type="entry name" value="NAD(P)-binding Rossmann-like Domain"/>
    <property type="match status" value="1"/>
</dbReference>
<accession>A0A2T0QDN4</accession>
<keyword evidence="2" id="KW-0808">Transferase</keyword>
<reference evidence="2 3" key="1">
    <citation type="submission" date="2018-03" db="EMBL/GenBank/DDBJ databases">
        <title>Genomic Encyclopedia of Archaeal and Bacterial Type Strains, Phase II (KMG-II): from individual species to whole genera.</title>
        <authorList>
            <person name="Goeker M."/>
        </authorList>
    </citation>
    <scope>NUCLEOTIDE SEQUENCE [LARGE SCALE GENOMIC DNA]</scope>
    <source>
        <strain evidence="2 3">DSM 45601</strain>
    </source>
</reference>
<feature type="region of interest" description="Disordered" evidence="1">
    <location>
        <begin position="336"/>
        <end position="358"/>
    </location>
</feature>
<feature type="compositionally biased region" description="Pro residues" evidence="1">
    <location>
        <begin position="348"/>
        <end position="358"/>
    </location>
</feature>
<dbReference type="AlphaFoldDB" id="A0A2T0QDN4"/>
<dbReference type="SUPFAM" id="SSF69572">
    <property type="entry name" value="Activating enzymes of the ubiquitin-like proteins"/>
    <property type="match status" value="1"/>
</dbReference>
<organism evidence="2 3">
    <name type="scientific">Allonocardiopsis opalescens</name>
    <dbReference type="NCBI Taxonomy" id="1144618"/>
    <lineage>
        <taxon>Bacteria</taxon>
        <taxon>Bacillati</taxon>
        <taxon>Actinomycetota</taxon>
        <taxon>Actinomycetes</taxon>
        <taxon>Streptosporangiales</taxon>
        <taxon>Allonocardiopsis</taxon>
    </lineage>
</organism>
<dbReference type="RefSeq" id="WP_106238758.1">
    <property type="nucleotide sequence ID" value="NZ_PVZC01000001.1"/>
</dbReference>
<dbReference type="Proteomes" id="UP000237846">
    <property type="component" value="Unassembled WGS sequence"/>
</dbReference>
<evidence type="ECO:0000256" key="1">
    <source>
        <dbReference type="SAM" id="MobiDB-lite"/>
    </source>
</evidence>
<sequence length="358" mass="37081">MLPYLKPTLARLWRSPGTLQIGTHPRRARAVHGLPEGAAPLIAALDGRHGLSEILRLGRRLGVSRACVHQIIALLAAAGLLDDAHRRPAGLPPDELARLAPEIAAVAVALRTGDGGASVIGRRRGRMVRIYGGGRLGAAIATTLAASGVGHIAVRASGETTHADVGPGAAGWSDVGRPRSDTVRDAVLRAGPRTRVHDDGVPDLAVLASSGYVDPLLGAELVAEGVPHLAVAVREAVGIVGPLVLPGGSSCLGCMHAVRTDRDPAWPKLHEQLLDGSEDGSAAALVAATAAQAATQALGQLDGFASAAVGGTLEVVWPDWRWERRSWPRHPACGCARRRPRVRGGPPRLEPSAPPADP</sequence>
<evidence type="ECO:0000313" key="2">
    <source>
        <dbReference type="EMBL" id="PRY02025.1"/>
    </source>
</evidence>
<proteinExistence type="predicted"/>
<comment type="caution">
    <text evidence="2">The sequence shown here is derived from an EMBL/GenBank/DDBJ whole genome shotgun (WGS) entry which is preliminary data.</text>
</comment>
<dbReference type="GO" id="GO:0016779">
    <property type="term" value="F:nucleotidyltransferase activity"/>
    <property type="evidence" value="ECO:0007669"/>
    <property type="project" value="UniProtKB-KW"/>
</dbReference>
<dbReference type="InterPro" id="IPR035985">
    <property type="entry name" value="Ubiquitin-activating_enz"/>
</dbReference>
<evidence type="ECO:0000313" key="3">
    <source>
        <dbReference type="Proteomes" id="UP000237846"/>
    </source>
</evidence>
<dbReference type="GO" id="GO:0008641">
    <property type="term" value="F:ubiquitin-like modifier activating enzyme activity"/>
    <property type="evidence" value="ECO:0007669"/>
    <property type="project" value="InterPro"/>
</dbReference>
<dbReference type="EMBL" id="PVZC01000001">
    <property type="protein sequence ID" value="PRY02025.1"/>
    <property type="molecule type" value="Genomic_DNA"/>
</dbReference>